<accession>A0A1C3KIQ0</accession>
<dbReference type="VEuPathDB" id="PlasmoDB:POWCR01_000143100"/>
<name>A0A1C3KIQ0_PLAOA</name>
<dbReference type="AlphaFoldDB" id="A0A1C3KIQ0"/>
<dbReference type="VEuPathDB" id="PlasmoDB:PocGH01_00039700"/>
<gene>
    <name evidence="1" type="primary">PowCR01_000143100</name>
    <name evidence="1" type="ORF">POWCR01_000143100</name>
</gene>
<protein>
    <submittedName>
        <fullName evidence="1">Uncharacterized protein</fullName>
    </submittedName>
</protein>
<proteinExistence type="predicted"/>
<reference evidence="1 2" key="1">
    <citation type="submission" date="2016-06" db="EMBL/GenBank/DDBJ databases">
        <authorList>
            <consortium name="Pathogen Informatics"/>
        </authorList>
    </citation>
    <scope>NUCLEOTIDE SEQUENCE [LARGE SCALE GENOMIC DNA]</scope>
</reference>
<sequence>MIVCVLVFSHILDENFNKFTKEASVYYSYQFCNKCIILYQKSIMDCNGTISSEFCKELDNFQ</sequence>
<dbReference type="Proteomes" id="UP000243200">
    <property type="component" value="Unassembled WGS sequence"/>
</dbReference>
<dbReference type="OrthoDB" id="10348994at2759"/>
<dbReference type="EMBL" id="FLRJ01000470">
    <property type="protein sequence ID" value="SBT73679.1"/>
    <property type="molecule type" value="Genomic_DNA"/>
</dbReference>
<organism evidence="1 2">
    <name type="scientific">Plasmodium ovale</name>
    <name type="common">malaria parasite P. ovale</name>
    <dbReference type="NCBI Taxonomy" id="36330"/>
    <lineage>
        <taxon>Eukaryota</taxon>
        <taxon>Sar</taxon>
        <taxon>Alveolata</taxon>
        <taxon>Apicomplexa</taxon>
        <taxon>Aconoidasida</taxon>
        <taxon>Haemosporida</taxon>
        <taxon>Plasmodiidae</taxon>
        <taxon>Plasmodium</taxon>
        <taxon>Plasmodium (Plasmodium)</taxon>
    </lineage>
</organism>
<evidence type="ECO:0000313" key="2">
    <source>
        <dbReference type="Proteomes" id="UP000243200"/>
    </source>
</evidence>
<evidence type="ECO:0000313" key="1">
    <source>
        <dbReference type="EMBL" id="SBT73679.1"/>
    </source>
</evidence>